<feature type="transmembrane region" description="Helical" evidence="1">
    <location>
        <begin position="169"/>
        <end position="186"/>
    </location>
</feature>
<organism evidence="2 3">
    <name type="scientific">[Eubacterium] hominis</name>
    <dbReference type="NCBI Taxonomy" id="2764325"/>
    <lineage>
        <taxon>Bacteria</taxon>
        <taxon>Bacillati</taxon>
        <taxon>Bacillota</taxon>
        <taxon>Erysipelotrichia</taxon>
        <taxon>Erysipelotrichales</taxon>
        <taxon>Erysipelotrichaceae</taxon>
        <taxon>Amedibacillus</taxon>
    </lineage>
</organism>
<sequence>MKQTFQLIEQTCAKSLKPLCITYIIGFILGTFLLDMDEFLWTILIVIMLAVILIIHDKRMKSIVADGAYQRMRILPIKRYSLLWSELIFVSSSLFMLIVTCYLSWICSMWIFESAYSVNALFFTVINNPLLSVLAPIQIQGFLAMLIVLNMLAMLIVFYTFCSHAWSKTGIALLNLGMGIIAVLCVLQFQNWVMIMMCFLFICMNYYFLAKWLRVRRNA</sequence>
<keyword evidence="1" id="KW-0472">Membrane</keyword>
<accession>A0A7G9GQY8</accession>
<dbReference type="Proteomes" id="UP000515856">
    <property type="component" value="Chromosome"/>
</dbReference>
<feature type="transmembrane region" description="Helical" evidence="1">
    <location>
        <begin position="39"/>
        <end position="55"/>
    </location>
</feature>
<dbReference type="RefSeq" id="WP_117454382.1">
    <property type="nucleotide sequence ID" value="NZ_CP060636.1"/>
</dbReference>
<dbReference type="EMBL" id="CP060636">
    <property type="protein sequence ID" value="QNM13220.1"/>
    <property type="molecule type" value="Genomic_DNA"/>
</dbReference>
<dbReference type="AlphaFoldDB" id="A0A7G9GQY8"/>
<reference evidence="2 3" key="1">
    <citation type="submission" date="2020-08" db="EMBL/GenBank/DDBJ databases">
        <authorList>
            <person name="Liu C."/>
            <person name="Sun Q."/>
        </authorList>
    </citation>
    <scope>NUCLEOTIDE SEQUENCE [LARGE SCALE GENOMIC DNA]</scope>
    <source>
        <strain evidence="2 3">NSJ-61</strain>
    </source>
</reference>
<keyword evidence="1" id="KW-0812">Transmembrane</keyword>
<evidence type="ECO:0008006" key="4">
    <source>
        <dbReference type="Google" id="ProtNLM"/>
    </source>
</evidence>
<proteinExistence type="predicted"/>
<keyword evidence="1" id="KW-1133">Transmembrane helix</keyword>
<feature type="transmembrane region" description="Helical" evidence="1">
    <location>
        <begin position="139"/>
        <end position="162"/>
    </location>
</feature>
<protein>
    <recommendedName>
        <fullName evidence="4">ABC-2 family transporter protein</fullName>
    </recommendedName>
</protein>
<feature type="transmembrane region" description="Helical" evidence="1">
    <location>
        <begin position="87"/>
        <end position="112"/>
    </location>
</feature>
<evidence type="ECO:0000313" key="2">
    <source>
        <dbReference type="EMBL" id="QNM13220.1"/>
    </source>
</evidence>
<evidence type="ECO:0000256" key="1">
    <source>
        <dbReference type="SAM" id="Phobius"/>
    </source>
</evidence>
<evidence type="ECO:0000313" key="3">
    <source>
        <dbReference type="Proteomes" id="UP000515856"/>
    </source>
</evidence>
<name>A0A7G9GQY8_9FIRM</name>
<gene>
    <name evidence="2" type="ORF">H9Q80_04505</name>
</gene>
<keyword evidence="3" id="KW-1185">Reference proteome</keyword>
<feature type="transmembrane region" description="Helical" evidence="1">
    <location>
        <begin position="16"/>
        <end position="33"/>
    </location>
</feature>
<dbReference type="KEGG" id="ehn:H9Q80_04505"/>
<feature type="transmembrane region" description="Helical" evidence="1">
    <location>
        <begin position="192"/>
        <end position="209"/>
    </location>
</feature>